<feature type="transmembrane region" description="Helical" evidence="1">
    <location>
        <begin position="56"/>
        <end position="75"/>
    </location>
</feature>
<keyword evidence="3" id="KW-1185">Reference proteome</keyword>
<keyword evidence="1" id="KW-0472">Membrane</keyword>
<feature type="transmembrane region" description="Helical" evidence="1">
    <location>
        <begin position="114"/>
        <end position="137"/>
    </location>
</feature>
<feature type="transmembrane region" description="Helical" evidence="1">
    <location>
        <begin position="81"/>
        <end position="102"/>
    </location>
</feature>
<dbReference type="PATRIC" id="fig|345309.4.peg.1570"/>
<protein>
    <submittedName>
        <fullName evidence="2">Membrane protein</fullName>
    </submittedName>
</protein>
<sequence>MKPLSRPAFAAVAAFFAICMIATRFHHFGDMLHLPDMSMALFFLGGIYLRRHLAFVAFVVLSVLIDWYSVSYAGVSDFCITVAYSFMPLAYAVLWYGGRLLAPRFDGSLRSHGLVFLGLLVCATLSYAVSNGAFYWFGGRYTNPNMGEYLARFMQWAPLFVRAAAMYVLVAQVVHAVIAHFLPRQGGRPAAHA</sequence>
<comment type="caution">
    <text evidence="2">The sequence shown here is derived from an EMBL/GenBank/DDBJ whole genome shotgun (WGS) entry which is preliminary data.</text>
</comment>
<dbReference type="Proteomes" id="UP000033651">
    <property type="component" value="Unassembled WGS sequence"/>
</dbReference>
<keyword evidence="1" id="KW-0812">Transmembrane</keyword>
<dbReference type="AlphaFoldDB" id="A0A0F3KPY4"/>
<feature type="transmembrane region" description="Helical" evidence="1">
    <location>
        <begin position="157"/>
        <end position="182"/>
    </location>
</feature>
<reference evidence="2 3" key="1">
    <citation type="submission" date="2015-03" db="EMBL/GenBank/DDBJ databases">
        <title>Draft genome sequence of Luteibacter yeojuensis strain SU11.</title>
        <authorList>
            <person name="Sulaiman J."/>
            <person name="Priya K."/>
            <person name="Chan K.-G."/>
        </authorList>
    </citation>
    <scope>NUCLEOTIDE SEQUENCE [LARGE SCALE GENOMIC DNA]</scope>
    <source>
        <strain evidence="2 3">SU11</strain>
    </source>
</reference>
<dbReference type="RefSeq" id="WP_045829666.1">
    <property type="nucleotide sequence ID" value="NZ_JZRB01000022.1"/>
</dbReference>
<evidence type="ECO:0000256" key="1">
    <source>
        <dbReference type="SAM" id="Phobius"/>
    </source>
</evidence>
<keyword evidence="1" id="KW-1133">Transmembrane helix</keyword>
<gene>
    <name evidence="2" type="ORF">VI08_11145</name>
</gene>
<evidence type="ECO:0000313" key="3">
    <source>
        <dbReference type="Proteomes" id="UP000033651"/>
    </source>
</evidence>
<accession>A0A0F3KPY4</accession>
<feature type="transmembrane region" description="Helical" evidence="1">
    <location>
        <begin position="7"/>
        <end position="25"/>
    </location>
</feature>
<organism evidence="2 3">
    <name type="scientific">Luteibacter yeojuensis</name>
    <dbReference type="NCBI Taxonomy" id="345309"/>
    <lineage>
        <taxon>Bacteria</taxon>
        <taxon>Pseudomonadati</taxon>
        <taxon>Pseudomonadota</taxon>
        <taxon>Gammaproteobacteria</taxon>
        <taxon>Lysobacterales</taxon>
        <taxon>Rhodanobacteraceae</taxon>
        <taxon>Luteibacter</taxon>
    </lineage>
</organism>
<name>A0A0F3KPY4_9GAMM</name>
<dbReference type="EMBL" id="JZRB01000022">
    <property type="protein sequence ID" value="KJV33330.1"/>
    <property type="molecule type" value="Genomic_DNA"/>
</dbReference>
<dbReference type="OrthoDB" id="9787530at2"/>
<evidence type="ECO:0000313" key="2">
    <source>
        <dbReference type="EMBL" id="KJV33330.1"/>
    </source>
</evidence>
<proteinExistence type="predicted"/>